<dbReference type="EMBL" id="JBEYBF010000003">
    <property type="protein sequence ID" value="MEU1951582.1"/>
    <property type="molecule type" value="Genomic_DNA"/>
</dbReference>
<dbReference type="Proteomes" id="UP001550628">
    <property type="component" value="Unassembled WGS sequence"/>
</dbReference>
<evidence type="ECO:0000313" key="1">
    <source>
        <dbReference type="EMBL" id="MEU1951582.1"/>
    </source>
</evidence>
<reference evidence="1 2" key="1">
    <citation type="submission" date="2024-06" db="EMBL/GenBank/DDBJ databases">
        <title>The Natural Products Discovery Center: Release of the First 8490 Sequenced Strains for Exploring Actinobacteria Biosynthetic Diversity.</title>
        <authorList>
            <person name="Kalkreuter E."/>
            <person name="Kautsar S.A."/>
            <person name="Yang D."/>
            <person name="Bader C.D."/>
            <person name="Teijaro C.N."/>
            <person name="Fluegel L."/>
            <person name="Davis C.M."/>
            <person name="Simpson J.R."/>
            <person name="Lauterbach L."/>
            <person name="Steele A.D."/>
            <person name="Gui C."/>
            <person name="Meng S."/>
            <person name="Li G."/>
            <person name="Viehrig K."/>
            <person name="Ye F."/>
            <person name="Su P."/>
            <person name="Kiefer A.F."/>
            <person name="Nichols A."/>
            <person name="Cepeda A.J."/>
            <person name="Yan W."/>
            <person name="Fan B."/>
            <person name="Jiang Y."/>
            <person name="Adhikari A."/>
            <person name="Zheng C.-J."/>
            <person name="Schuster L."/>
            <person name="Cowan T.M."/>
            <person name="Smanski M.J."/>
            <person name="Chevrette M.G."/>
            <person name="De Carvalho L.P.S."/>
            <person name="Shen B."/>
        </authorList>
    </citation>
    <scope>NUCLEOTIDE SEQUENCE [LARGE SCALE GENOMIC DNA]</scope>
    <source>
        <strain evidence="1 2">NPDC019708</strain>
    </source>
</reference>
<dbReference type="GeneID" id="96248405"/>
<name>A0ABV2WL27_9NOCA</name>
<keyword evidence="2" id="KW-1185">Reference proteome</keyword>
<accession>A0ABV2WL27</accession>
<gene>
    <name evidence="1" type="ORF">ABZ510_06940</name>
</gene>
<organism evidence="1 2">
    <name type="scientific">Nocardia rhamnosiphila</name>
    <dbReference type="NCBI Taxonomy" id="426716"/>
    <lineage>
        <taxon>Bacteria</taxon>
        <taxon>Bacillati</taxon>
        <taxon>Actinomycetota</taxon>
        <taxon>Actinomycetes</taxon>
        <taxon>Mycobacteriales</taxon>
        <taxon>Nocardiaceae</taxon>
        <taxon>Nocardia</taxon>
    </lineage>
</organism>
<comment type="caution">
    <text evidence="1">The sequence shown here is derived from an EMBL/GenBank/DDBJ whole genome shotgun (WGS) entry which is preliminary data.</text>
</comment>
<proteinExistence type="predicted"/>
<evidence type="ECO:0000313" key="2">
    <source>
        <dbReference type="Proteomes" id="UP001550628"/>
    </source>
</evidence>
<sequence>MNTDDVRFLISGPDMIPSHICDLHVSQLRDGNDACTRSADREDGGPAGWRLRSHPARRRTAQYLVLSSGFPAHTADRWMSPEFYNRRV</sequence>
<dbReference type="RefSeq" id="WP_156058641.1">
    <property type="nucleotide sequence ID" value="NZ_JBEYBD010000001.1"/>
</dbReference>
<protein>
    <submittedName>
        <fullName evidence="1">Uncharacterized protein</fullName>
    </submittedName>
</protein>